<evidence type="ECO:0000313" key="3">
    <source>
        <dbReference type="EMBL" id="GBC97807.1"/>
    </source>
</evidence>
<feature type="domain" description="Gfo/Idh/MocA-like oxidoreductase C-terminal" evidence="2">
    <location>
        <begin position="174"/>
        <end position="315"/>
    </location>
</feature>
<evidence type="ECO:0000259" key="1">
    <source>
        <dbReference type="Pfam" id="PF01408"/>
    </source>
</evidence>
<dbReference type="Pfam" id="PF02894">
    <property type="entry name" value="GFO_IDH_MocA_C"/>
    <property type="match status" value="1"/>
</dbReference>
<proteinExistence type="predicted"/>
<dbReference type="GO" id="GO:0016491">
    <property type="term" value="F:oxidoreductase activity"/>
    <property type="evidence" value="ECO:0007669"/>
    <property type="project" value="UniProtKB-KW"/>
</dbReference>
<dbReference type="AlphaFoldDB" id="A0A2H5X9M4"/>
<keyword evidence="3" id="KW-0560">Oxidoreductase</keyword>
<name>A0A2H5X9M4_9BACT</name>
<dbReference type="InterPro" id="IPR000683">
    <property type="entry name" value="Gfo/Idh/MocA-like_OxRdtase_N"/>
</dbReference>
<feature type="domain" description="Gfo/Idh/MocA-like oxidoreductase N-terminal" evidence="1">
    <location>
        <begin position="4"/>
        <end position="126"/>
    </location>
</feature>
<dbReference type="InterPro" id="IPR036291">
    <property type="entry name" value="NAD(P)-bd_dom_sf"/>
</dbReference>
<dbReference type="Proteomes" id="UP000236173">
    <property type="component" value="Unassembled WGS sequence"/>
</dbReference>
<dbReference type="SUPFAM" id="SSF55347">
    <property type="entry name" value="Glyceraldehyde-3-phosphate dehydrogenase-like, C-terminal domain"/>
    <property type="match status" value="1"/>
</dbReference>
<dbReference type="SUPFAM" id="SSF51735">
    <property type="entry name" value="NAD(P)-binding Rossmann-fold domains"/>
    <property type="match status" value="1"/>
</dbReference>
<gene>
    <name evidence="3" type="primary">iolX_2</name>
    <name evidence="3" type="ORF">HRbin17_00298</name>
</gene>
<accession>A0A2H5X9M4</accession>
<dbReference type="EMBL" id="BEHT01000002">
    <property type="protein sequence ID" value="GBC97807.1"/>
    <property type="molecule type" value="Genomic_DNA"/>
</dbReference>
<dbReference type="InterPro" id="IPR004104">
    <property type="entry name" value="Gfo/Idh/MocA-like_OxRdtase_C"/>
</dbReference>
<dbReference type="PANTHER" id="PTHR43708:SF4">
    <property type="entry name" value="OXIDOREDUCTASE YCEM-RELATED"/>
    <property type="match status" value="1"/>
</dbReference>
<dbReference type="PANTHER" id="PTHR43708">
    <property type="entry name" value="CONSERVED EXPRESSED OXIDOREDUCTASE (EUROFUNG)"/>
    <property type="match status" value="1"/>
</dbReference>
<dbReference type="InterPro" id="IPR051317">
    <property type="entry name" value="Gfo/Idh/MocA_oxidoreduct"/>
</dbReference>
<dbReference type="Pfam" id="PF01408">
    <property type="entry name" value="GFO_IDH_MocA"/>
    <property type="match status" value="1"/>
</dbReference>
<dbReference type="EC" id="1.1.1.370" evidence="3"/>
<evidence type="ECO:0000313" key="4">
    <source>
        <dbReference type="Proteomes" id="UP000236173"/>
    </source>
</evidence>
<reference evidence="4" key="1">
    <citation type="submission" date="2017-09" db="EMBL/GenBank/DDBJ databases">
        <title>Metaegenomics of thermophilic ammonia-oxidizing enrichment culture.</title>
        <authorList>
            <person name="Kato S."/>
            <person name="Suzuki K."/>
        </authorList>
    </citation>
    <scope>NUCLEOTIDE SEQUENCE [LARGE SCALE GENOMIC DNA]</scope>
</reference>
<organism evidence="3 4">
    <name type="scientific">Candidatus Fervidibacter japonicus</name>
    <dbReference type="NCBI Taxonomy" id="2035412"/>
    <lineage>
        <taxon>Bacteria</taxon>
        <taxon>Candidatus Fervidibacterota</taxon>
        <taxon>Candidatus Fervidibacter</taxon>
    </lineage>
</organism>
<sequence length="322" mass="36460">MGLVRVGFIGAGNMANRMHCPSIADIAEAQLWAICDVDETRLHATADRYGVPKARRYNDYRRMLEREPLDAVYVVMPPMGLCPIVLDCLKAGKHVFTEKPLGCNSDEAWAMAEEAQRQKVKTMVGFNRRFAAVYRYAKAQVMRRGEPALVLAEFHKDMLGQGPYYGMSILRTDIVHAVDILRDLLGEAIEVSAQVWSRYERWQNSHNQFAALMRFEGGAVGLLLSSRTAGVRYERFEVHGKGISAYIRAPEVAEIYRQNEGMETVTGEQLTGSTDMRITYGYLDETRHFIACILQDEQPLTNFTDAAKTMALVERIERFGIY</sequence>
<protein>
    <submittedName>
        <fullName evidence="3">Scyllo-inositol 2-dehydrogenase (NAD(+))</fullName>
        <ecNumber evidence="3">1.1.1.370</ecNumber>
    </submittedName>
</protein>
<evidence type="ECO:0000259" key="2">
    <source>
        <dbReference type="Pfam" id="PF02894"/>
    </source>
</evidence>
<comment type="caution">
    <text evidence="3">The sequence shown here is derived from an EMBL/GenBank/DDBJ whole genome shotgun (WGS) entry which is preliminary data.</text>
</comment>
<dbReference type="Gene3D" id="3.40.50.720">
    <property type="entry name" value="NAD(P)-binding Rossmann-like Domain"/>
    <property type="match status" value="1"/>
</dbReference>
<dbReference type="Gene3D" id="3.30.360.10">
    <property type="entry name" value="Dihydrodipicolinate Reductase, domain 2"/>
    <property type="match status" value="1"/>
</dbReference>
<dbReference type="GO" id="GO:0000166">
    <property type="term" value="F:nucleotide binding"/>
    <property type="evidence" value="ECO:0007669"/>
    <property type="project" value="InterPro"/>
</dbReference>